<evidence type="ECO:0000313" key="2">
    <source>
        <dbReference type="Proteomes" id="UP000008022"/>
    </source>
</evidence>
<dbReference type="Proteomes" id="UP000008022">
    <property type="component" value="Unassembled WGS sequence"/>
</dbReference>
<reference evidence="2" key="1">
    <citation type="submission" date="2013-06" db="EMBL/GenBank/DDBJ databases">
        <authorList>
            <person name="Zhao Q."/>
        </authorList>
    </citation>
    <scope>NUCLEOTIDE SEQUENCE</scope>
    <source>
        <strain evidence="2">cv. W1943</strain>
    </source>
</reference>
<sequence length="187" mass="21000">MPARLPRGRAEADGSGDRSSLLFKQKRKVQVLAWLQLQKTNNQGLQIQWLIKLKRGTSIQPQDQRLSGRIVSSLCKVVKEGLPGCGINRDISCILIKASSAWLPRELTDLVCLLESILRAHVQLMIGTLTRVLRRILVVPHLHSGPGELQDSSSLISEGAMYKQQEEQPECERFFAHIIQATRMITL</sequence>
<protein>
    <submittedName>
        <fullName evidence="1">Uncharacterized protein</fullName>
    </submittedName>
</protein>
<proteinExistence type="predicted"/>
<dbReference type="HOGENOM" id="CLU_1498556_0_0_1"/>
<dbReference type="AlphaFoldDB" id="A0A0E0NVX6"/>
<keyword evidence="2" id="KW-1185">Reference proteome</keyword>
<dbReference type="Gramene" id="ORUFI03G20380.1">
    <property type="protein sequence ID" value="ORUFI03G20380.1"/>
    <property type="gene ID" value="ORUFI03G20380"/>
</dbReference>
<organism evidence="1 2">
    <name type="scientific">Oryza rufipogon</name>
    <name type="common">Brownbeard rice</name>
    <name type="synonym">Asian wild rice</name>
    <dbReference type="NCBI Taxonomy" id="4529"/>
    <lineage>
        <taxon>Eukaryota</taxon>
        <taxon>Viridiplantae</taxon>
        <taxon>Streptophyta</taxon>
        <taxon>Embryophyta</taxon>
        <taxon>Tracheophyta</taxon>
        <taxon>Spermatophyta</taxon>
        <taxon>Magnoliopsida</taxon>
        <taxon>Liliopsida</taxon>
        <taxon>Poales</taxon>
        <taxon>Poaceae</taxon>
        <taxon>BOP clade</taxon>
        <taxon>Oryzoideae</taxon>
        <taxon>Oryzeae</taxon>
        <taxon>Oryzinae</taxon>
        <taxon>Oryza</taxon>
    </lineage>
</organism>
<name>A0A0E0NVX6_ORYRU</name>
<evidence type="ECO:0000313" key="1">
    <source>
        <dbReference type="EnsemblPlants" id="ORUFI03G20380.1"/>
    </source>
</evidence>
<dbReference type="EnsemblPlants" id="ORUFI03G20380.1">
    <property type="protein sequence ID" value="ORUFI03G20380.1"/>
    <property type="gene ID" value="ORUFI03G20380"/>
</dbReference>
<reference evidence="1" key="2">
    <citation type="submission" date="2015-06" db="UniProtKB">
        <authorList>
            <consortium name="EnsemblPlants"/>
        </authorList>
    </citation>
    <scope>IDENTIFICATION</scope>
</reference>
<accession>A0A0E0NVX6</accession>